<evidence type="ECO:0000313" key="3">
    <source>
        <dbReference type="Proteomes" id="UP001621714"/>
    </source>
</evidence>
<name>A0ABW8PYZ3_9GAMM</name>
<dbReference type="InterPro" id="IPR012660">
    <property type="entry name" value="YiiD_C"/>
</dbReference>
<keyword evidence="3" id="KW-1185">Reference proteome</keyword>
<dbReference type="InterPro" id="IPR029069">
    <property type="entry name" value="HotDog_dom_sf"/>
</dbReference>
<protein>
    <submittedName>
        <fullName evidence="2">YiiD C-terminal domain-containing protein</fullName>
    </submittedName>
</protein>
<gene>
    <name evidence="2" type="ORF">V6U78_08500</name>
</gene>
<dbReference type="Gene3D" id="3.10.129.10">
    <property type="entry name" value="Hotdog Thioesterase"/>
    <property type="match status" value="1"/>
</dbReference>
<dbReference type="Pfam" id="PF09500">
    <property type="entry name" value="YiiD_C"/>
    <property type="match status" value="1"/>
</dbReference>
<proteinExistence type="predicted"/>
<accession>A0ABW8PYZ3</accession>
<dbReference type="Proteomes" id="UP001621714">
    <property type="component" value="Unassembled WGS sequence"/>
</dbReference>
<dbReference type="EMBL" id="JBANFI010000004">
    <property type="protein sequence ID" value="MFK7161074.1"/>
    <property type="molecule type" value="Genomic_DNA"/>
</dbReference>
<reference evidence="2 3" key="1">
    <citation type="submission" date="2024-02" db="EMBL/GenBank/DDBJ databases">
        <title>Marinospirillum sp. MEB 164 isolated from Lonar lake sediment.</title>
        <authorList>
            <person name="Joshi A."/>
            <person name="Thite S."/>
        </authorList>
    </citation>
    <scope>NUCLEOTIDE SEQUENCE [LARGE SCALE GENOMIC DNA]</scope>
    <source>
        <strain evidence="2 3">MEB164</strain>
    </source>
</reference>
<sequence length="163" mass="17882">MSTSDPMASLPVMDATFLEQLHQQIPLTQAMGIQQLGWEASATSPCLTMHLALAPLVNDKGTAFGGGVVGLATLLGWCWTRLMWESKQPCVPVVVKSAQQTYLAPIEGDFTLRAQPLHDDWVETLDPQQSARPGVELVIEAWQGEHCCFRFQGVYRVLAASRS</sequence>
<feature type="domain" description="Thioesterase putative" evidence="1">
    <location>
        <begin position="17"/>
        <end position="158"/>
    </location>
</feature>
<comment type="caution">
    <text evidence="2">The sequence shown here is derived from an EMBL/GenBank/DDBJ whole genome shotgun (WGS) entry which is preliminary data.</text>
</comment>
<evidence type="ECO:0000259" key="1">
    <source>
        <dbReference type="Pfam" id="PF09500"/>
    </source>
</evidence>
<organism evidence="2 3">
    <name type="scientific">Marinospirillum alkalitolerans</name>
    <dbReference type="NCBI Taxonomy" id="3123374"/>
    <lineage>
        <taxon>Bacteria</taxon>
        <taxon>Pseudomonadati</taxon>
        <taxon>Pseudomonadota</taxon>
        <taxon>Gammaproteobacteria</taxon>
        <taxon>Oceanospirillales</taxon>
        <taxon>Oceanospirillaceae</taxon>
        <taxon>Marinospirillum</taxon>
    </lineage>
</organism>
<dbReference type="SUPFAM" id="SSF54637">
    <property type="entry name" value="Thioesterase/thiol ester dehydrase-isomerase"/>
    <property type="match status" value="1"/>
</dbReference>
<evidence type="ECO:0000313" key="2">
    <source>
        <dbReference type="EMBL" id="MFK7161074.1"/>
    </source>
</evidence>
<dbReference type="RefSeq" id="WP_405339400.1">
    <property type="nucleotide sequence ID" value="NZ_JBANFI010000004.1"/>
</dbReference>